<evidence type="ECO:0000313" key="3">
    <source>
        <dbReference type="Proteomes" id="UP000663879"/>
    </source>
</evidence>
<evidence type="ECO:0000313" key="2">
    <source>
        <dbReference type="EMBL" id="CAF0944098.1"/>
    </source>
</evidence>
<name>A0A814CJA3_9BILA</name>
<sequence length="112" mass="13005">MYEENFEKVKQDLLKAQYAPFAKWGLDKKIIAIVTDNAYNVVNAVHFWDNISIRCSVHILQSAIQDAFENQQKLEEILAKCRSKVGHYKHQFILIPMVIALKTFHFVGLNQV</sequence>
<keyword evidence="1" id="KW-0812">Transmembrane</keyword>
<proteinExistence type="predicted"/>
<evidence type="ECO:0000256" key="1">
    <source>
        <dbReference type="SAM" id="Phobius"/>
    </source>
</evidence>
<dbReference type="AlphaFoldDB" id="A0A814CJA3"/>
<dbReference type="Proteomes" id="UP000663879">
    <property type="component" value="Unassembled WGS sequence"/>
</dbReference>
<dbReference type="EMBL" id="CAJNOC010002636">
    <property type="protein sequence ID" value="CAF0944098.1"/>
    <property type="molecule type" value="Genomic_DNA"/>
</dbReference>
<keyword evidence="1" id="KW-0472">Membrane</keyword>
<reference evidence="2" key="1">
    <citation type="submission" date="2021-02" db="EMBL/GenBank/DDBJ databases">
        <authorList>
            <person name="Nowell W R."/>
        </authorList>
    </citation>
    <scope>NUCLEOTIDE SEQUENCE</scope>
    <source>
        <strain evidence="2">Ploen Becks lab</strain>
    </source>
</reference>
<gene>
    <name evidence="2" type="ORF">OXX778_LOCUS13586</name>
</gene>
<accession>A0A814CJA3</accession>
<feature type="transmembrane region" description="Helical" evidence="1">
    <location>
        <begin position="92"/>
        <end position="109"/>
    </location>
</feature>
<comment type="caution">
    <text evidence="2">The sequence shown here is derived from an EMBL/GenBank/DDBJ whole genome shotgun (WGS) entry which is preliminary data.</text>
</comment>
<organism evidence="2 3">
    <name type="scientific">Brachionus calyciflorus</name>
    <dbReference type="NCBI Taxonomy" id="104777"/>
    <lineage>
        <taxon>Eukaryota</taxon>
        <taxon>Metazoa</taxon>
        <taxon>Spiralia</taxon>
        <taxon>Gnathifera</taxon>
        <taxon>Rotifera</taxon>
        <taxon>Eurotatoria</taxon>
        <taxon>Monogononta</taxon>
        <taxon>Pseudotrocha</taxon>
        <taxon>Ploima</taxon>
        <taxon>Brachionidae</taxon>
        <taxon>Brachionus</taxon>
    </lineage>
</organism>
<keyword evidence="3" id="KW-1185">Reference proteome</keyword>
<keyword evidence="1" id="KW-1133">Transmembrane helix</keyword>
<protein>
    <submittedName>
        <fullName evidence="2">Uncharacterized protein</fullName>
    </submittedName>
</protein>
<dbReference type="InterPro" id="IPR012337">
    <property type="entry name" value="RNaseH-like_sf"/>
</dbReference>
<dbReference type="OrthoDB" id="6597442at2759"/>
<dbReference type="SUPFAM" id="SSF53098">
    <property type="entry name" value="Ribonuclease H-like"/>
    <property type="match status" value="1"/>
</dbReference>